<comment type="caution">
    <text evidence="3">The sequence shown here is derived from an EMBL/GenBank/DDBJ whole genome shotgun (WGS) entry which is preliminary data.</text>
</comment>
<dbReference type="EMBL" id="QMFB01000017">
    <property type="protein sequence ID" value="RAV17789.1"/>
    <property type="molecule type" value="Genomic_DNA"/>
</dbReference>
<evidence type="ECO:0000256" key="1">
    <source>
        <dbReference type="ARBA" id="ARBA00022441"/>
    </source>
</evidence>
<dbReference type="OrthoDB" id="1078890at2"/>
<dbReference type="PANTHER" id="PTHR24412:SF489">
    <property type="entry name" value="RING FINGER DOMAIN AND KELCH REPEAT-CONTAINING PROTEIN DDB_G0271372"/>
    <property type="match status" value="1"/>
</dbReference>
<gene>
    <name evidence="3" type="ORF">DQG23_25595</name>
</gene>
<reference evidence="3 4" key="1">
    <citation type="journal article" date="2009" name="Int. J. Syst. Evol. Microbiol.">
        <title>Paenibacillus contaminans sp. nov., isolated from a contaminated laboratory plate.</title>
        <authorList>
            <person name="Chou J.H."/>
            <person name="Lee J.H."/>
            <person name="Lin M.C."/>
            <person name="Chang P.S."/>
            <person name="Arun A.B."/>
            <person name="Young C.C."/>
            <person name="Chen W.M."/>
        </authorList>
    </citation>
    <scope>NUCLEOTIDE SEQUENCE [LARGE SCALE GENOMIC DNA]</scope>
    <source>
        <strain evidence="3 4">CKOBP-6</strain>
    </source>
</reference>
<dbReference type="AlphaFoldDB" id="A0A329MCJ5"/>
<keyword evidence="2" id="KW-0677">Repeat</keyword>
<dbReference type="Proteomes" id="UP000250369">
    <property type="component" value="Unassembled WGS sequence"/>
</dbReference>
<dbReference type="RefSeq" id="WP_113033875.1">
    <property type="nucleotide sequence ID" value="NZ_QMFB01000017.1"/>
</dbReference>
<dbReference type="Gene3D" id="2.120.10.80">
    <property type="entry name" value="Kelch-type beta propeller"/>
    <property type="match status" value="2"/>
</dbReference>
<evidence type="ECO:0000256" key="2">
    <source>
        <dbReference type="ARBA" id="ARBA00022737"/>
    </source>
</evidence>
<dbReference type="InterPro" id="IPR015915">
    <property type="entry name" value="Kelch-typ_b-propeller"/>
</dbReference>
<dbReference type="SUPFAM" id="SSF117281">
    <property type="entry name" value="Kelch motif"/>
    <property type="match status" value="1"/>
</dbReference>
<keyword evidence="1" id="KW-0880">Kelch repeat</keyword>
<organism evidence="3 4">
    <name type="scientific">Paenibacillus contaminans</name>
    <dbReference type="NCBI Taxonomy" id="450362"/>
    <lineage>
        <taxon>Bacteria</taxon>
        <taxon>Bacillati</taxon>
        <taxon>Bacillota</taxon>
        <taxon>Bacilli</taxon>
        <taxon>Bacillales</taxon>
        <taxon>Paenibacillaceae</taxon>
        <taxon>Paenibacillus</taxon>
    </lineage>
</organism>
<accession>A0A329MCJ5</accession>
<keyword evidence="4" id="KW-1185">Reference proteome</keyword>
<sequence length="357" mass="40077">MVNKSSADSQAEEWRSWQAINLNAPFAARDGAGLLSYKGRLWLLGGWNPADKRNFPHACNSEVWSSADGIGWTLVTKQAPWEGRHTAGYVVHDGKMWIVGGDCNQGHYQPDVWNSEDGINWTLVHDHVPWGQRALHHTAAFAGKIWVMGGQTMPLFAPSEPRSIVYNDVWCSEDGVHWERAVEHAAWEPRGMIGGSAVLNGRLWIMGGGTYDTPEFPQRKYFNDVWSTADGVNWECHAELCPWAARQYHEIAAFDGKLWVMEGYDGVHSEEANEALLARQRDRNGNRNDVWYSADGIEWYELPNTPWKPRHAASVAVHDQALWVIAGNNMTPDVWKLAVCKTEDGQRVGGSLWEAGS</sequence>
<dbReference type="PANTHER" id="PTHR24412">
    <property type="entry name" value="KELCH PROTEIN"/>
    <property type="match status" value="1"/>
</dbReference>
<proteinExistence type="predicted"/>
<evidence type="ECO:0000313" key="3">
    <source>
        <dbReference type="EMBL" id="RAV17789.1"/>
    </source>
</evidence>
<name>A0A329MCJ5_9BACL</name>
<evidence type="ECO:0000313" key="4">
    <source>
        <dbReference type="Proteomes" id="UP000250369"/>
    </source>
</evidence>
<evidence type="ECO:0008006" key="5">
    <source>
        <dbReference type="Google" id="ProtNLM"/>
    </source>
</evidence>
<protein>
    <recommendedName>
        <fullName evidence="5">Galactose oxidase</fullName>
    </recommendedName>
</protein>